<gene>
    <name evidence="2" type="ORF">AAFF_G00339390</name>
</gene>
<dbReference type="Proteomes" id="UP001221898">
    <property type="component" value="Unassembled WGS sequence"/>
</dbReference>
<protein>
    <submittedName>
        <fullName evidence="2">Uncharacterized protein</fullName>
    </submittedName>
</protein>
<evidence type="ECO:0000256" key="1">
    <source>
        <dbReference type="SAM" id="MobiDB-lite"/>
    </source>
</evidence>
<feature type="compositionally biased region" description="Polar residues" evidence="1">
    <location>
        <begin position="54"/>
        <end position="75"/>
    </location>
</feature>
<name>A0AAD7SME6_9TELE</name>
<sequence length="75" mass="8200">MGTSQIKETTAPLCSQLQVTRKPGPATFRQGNPFSVPYEPAPAKATPHEHHKQMGTSQIKETTAPLCSQLQVTRK</sequence>
<evidence type="ECO:0000313" key="3">
    <source>
        <dbReference type="Proteomes" id="UP001221898"/>
    </source>
</evidence>
<organism evidence="2 3">
    <name type="scientific">Aldrovandia affinis</name>
    <dbReference type="NCBI Taxonomy" id="143900"/>
    <lineage>
        <taxon>Eukaryota</taxon>
        <taxon>Metazoa</taxon>
        <taxon>Chordata</taxon>
        <taxon>Craniata</taxon>
        <taxon>Vertebrata</taxon>
        <taxon>Euteleostomi</taxon>
        <taxon>Actinopterygii</taxon>
        <taxon>Neopterygii</taxon>
        <taxon>Teleostei</taxon>
        <taxon>Notacanthiformes</taxon>
        <taxon>Halosauridae</taxon>
        <taxon>Aldrovandia</taxon>
    </lineage>
</organism>
<feature type="region of interest" description="Disordered" evidence="1">
    <location>
        <begin position="22"/>
        <end position="75"/>
    </location>
</feature>
<accession>A0AAD7SME6</accession>
<dbReference type="EMBL" id="JAINUG010000054">
    <property type="protein sequence ID" value="KAJ8404166.1"/>
    <property type="molecule type" value="Genomic_DNA"/>
</dbReference>
<proteinExistence type="predicted"/>
<dbReference type="AlphaFoldDB" id="A0AAD7SME6"/>
<keyword evidence="3" id="KW-1185">Reference proteome</keyword>
<comment type="caution">
    <text evidence="2">The sequence shown here is derived from an EMBL/GenBank/DDBJ whole genome shotgun (WGS) entry which is preliminary data.</text>
</comment>
<evidence type="ECO:0000313" key="2">
    <source>
        <dbReference type="EMBL" id="KAJ8404166.1"/>
    </source>
</evidence>
<reference evidence="2" key="1">
    <citation type="journal article" date="2023" name="Science">
        <title>Genome structures resolve the early diversification of teleost fishes.</title>
        <authorList>
            <person name="Parey E."/>
            <person name="Louis A."/>
            <person name="Montfort J."/>
            <person name="Bouchez O."/>
            <person name="Roques C."/>
            <person name="Iampietro C."/>
            <person name="Lluch J."/>
            <person name="Castinel A."/>
            <person name="Donnadieu C."/>
            <person name="Desvignes T."/>
            <person name="Floi Bucao C."/>
            <person name="Jouanno E."/>
            <person name="Wen M."/>
            <person name="Mejri S."/>
            <person name="Dirks R."/>
            <person name="Jansen H."/>
            <person name="Henkel C."/>
            <person name="Chen W.J."/>
            <person name="Zahm M."/>
            <person name="Cabau C."/>
            <person name="Klopp C."/>
            <person name="Thompson A.W."/>
            <person name="Robinson-Rechavi M."/>
            <person name="Braasch I."/>
            <person name="Lecointre G."/>
            <person name="Bobe J."/>
            <person name="Postlethwait J.H."/>
            <person name="Berthelot C."/>
            <person name="Roest Crollius H."/>
            <person name="Guiguen Y."/>
        </authorList>
    </citation>
    <scope>NUCLEOTIDE SEQUENCE</scope>
    <source>
        <strain evidence="2">NC1722</strain>
    </source>
</reference>